<accession>A0ABY1NHK1</accession>
<organism evidence="1 2">
    <name type="scientific">Chryseobacterium profundimaris</name>
    <dbReference type="NCBI Taxonomy" id="1387275"/>
    <lineage>
        <taxon>Bacteria</taxon>
        <taxon>Pseudomonadati</taxon>
        <taxon>Bacteroidota</taxon>
        <taxon>Flavobacteriia</taxon>
        <taxon>Flavobacteriales</taxon>
        <taxon>Weeksellaceae</taxon>
        <taxon>Chryseobacterium group</taxon>
        <taxon>Chryseobacterium</taxon>
    </lineage>
</organism>
<proteinExistence type="predicted"/>
<sequence length="84" mass="9775">MNKQISKITLTAIPKVLTAFLHEIINSNNFKNYDLKVKASYEQTEIFIQKKNGHNIEKEDWTKLLSFVDDKTPGLAFNMLIQYV</sequence>
<protein>
    <submittedName>
        <fullName evidence="1">Uncharacterized protein</fullName>
    </submittedName>
</protein>
<name>A0ABY1NHK1_9FLAO</name>
<comment type="caution">
    <text evidence="1">The sequence shown here is derived from an EMBL/GenBank/DDBJ whole genome shotgun (WGS) entry which is preliminary data.</text>
</comment>
<evidence type="ECO:0000313" key="2">
    <source>
        <dbReference type="Proteomes" id="UP001157960"/>
    </source>
</evidence>
<dbReference type="Proteomes" id="UP001157960">
    <property type="component" value="Unassembled WGS sequence"/>
</dbReference>
<keyword evidence="2" id="KW-1185">Reference proteome</keyword>
<gene>
    <name evidence="1" type="ORF">SAMN06264346_10221</name>
</gene>
<reference evidence="1 2" key="1">
    <citation type="submission" date="2017-05" db="EMBL/GenBank/DDBJ databases">
        <authorList>
            <person name="Varghese N."/>
            <person name="Submissions S."/>
        </authorList>
    </citation>
    <scope>NUCLEOTIDE SEQUENCE [LARGE SCALE GENOMIC DNA]</scope>
    <source>
        <strain evidence="1 2">DSM 28214</strain>
    </source>
</reference>
<dbReference type="RefSeq" id="WP_283421089.1">
    <property type="nucleotide sequence ID" value="NZ_FXTZ01000002.1"/>
</dbReference>
<dbReference type="EMBL" id="FXTZ01000002">
    <property type="protein sequence ID" value="SMP09041.1"/>
    <property type="molecule type" value="Genomic_DNA"/>
</dbReference>
<evidence type="ECO:0000313" key="1">
    <source>
        <dbReference type="EMBL" id="SMP09041.1"/>
    </source>
</evidence>